<evidence type="ECO:0000313" key="7">
    <source>
        <dbReference type="Proteomes" id="UP001240447"/>
    </source>
</evidence>
<protein>
    <submittedName>
        <fullName evidence="6">8-oxo-dGTP pyrophosphatase MutT (NUDIX family)</fullName>
    </submittedName>
</protein>
<evidence type="ECO:0000256" key="2">
    <source>
        <dbReference type="ARBA" id="ARBA00005582"/>
    </source>
</evidence>
<gene>
    <name evidence="6" type="ORF">J2S59_002876</name>
</gene>
<evidence type="ECO:0000256" key="3">
    <source>
        <dbReference type="ARBA" id="ARBA00022801"/>
    </source>
</evidence>
<dbReference type="PROSITE" id="PS00893">
    <property type="entry name" value="NUDIX_BOX"/>
    <property type="match status" value="1"/>
</dbReference>
<dbReference type="InterPro" id="IPR000086">
    <property type="entry name" value="NUDIX_hydrolase_dom"/>
</dbReference>
<accession>A0ABT9NS13</accession>
<keyword evidence="3 4" id="KW-0378">Hydrolase</keyword>
<sequence>MNSSEAGVSAAQCARTQCRLATAVLVDARGYLLLQERDEHAPVAPLQWGLVGGHVDPGEDWTEAVWRELREETGLDADVVPDLRLWREVELVHAPKGDPALTDRWQVWVGTTTATDVDVVLGEGRQIVFVDPDSVRAGRLDLAPGAATILRELLESQEYAVLAGGR</sequence>
<dbReference type="InterPro" id="IPR015797">
    <property type="entry name" value="NUDIX_hydrolase-like_dom_sf"/>
</dbReference>
<name>A0ABT9NS13_9ACTN</name>
<dbReference type="Pfam" id="PF00293">
    <property type="entry name" value="NUDIX"/>
    <property type="match status" value="1"/>
</dbReference>
<dbReference type="SUPFAM" id="SSF55811">
    <property type="entry name" value="Nudix"/>
    <property type="match status" value="1"/>
</dbReference>
<dbReference type="PRINTS" id="PR00502">
    <property type="entry name" value="NUDIXFAMILY"/>
</dbReference>
<dbReference type="PANTHER" id="PTHR43046">
    <property type="entry name" value="GDP-MANNOSE MANNOSYL HYDROLASE"/>
    <property type="match status" value="1"/>
</dbReference>
<evidence type="ECO:0000259" key="5">
    <source>
        <dbReference type="PROSITE" id="PS51462"/>
    </source>
</evidence>
<dbReference type="EMBL" id="JAUSQM010000001">
    <property type="protein sequence ID" value="MDP9823067.1"/>
    <property type="molecule type" value="Genomic_DNA"/>
</dbReference>
<evidence type="ECO:0000256" key="4">
    <source>
        <dbReference type="RuleBase" id="RU003476"/>
    </source>
</evidence>
<evidence type="ECO:0000256" key="1">
    <source>
        <dbReference type="ARBA" id="ARBA00001946"/>
    </source>
</evidence>
<evidence type="ECO:0000313" key="6">
    <source>
        <dbReference type="EMBL" id="MDP9823067.1"/>
    </source>
</evidence>
<comment type="caution">
    <text evidence="6">The sequence shown here is derived from an EMBL/GenBank/DDBJ whole genome shotgun (WGS) entry which is preliminary data.</text>
</comment>
<reference evidence="6 7" key="1">
    <citation type="submission" date="2023-07" db="EMBL/GenBank/DDBJ databases">
        <title>Sequencing the genomes of 1000 actinobacteria strains.</title>
        <authorList>
            <person name="Klenk H.-P."/>
        </authorList>
    </citation>
    <scope>NUCLEOTIDE SEQUENCE [LARGE SCALE GENOMIC DNA]</scope>
    <source>
        <strain evidence="6 7">GD13</strain>
    </source>
</reference>
<dbReference type="PROSITE" id="PS51462">
    <property type="entry name" value="NUDIX"/>
    <property type="match status" value="1"/>
</dbReference>
<feature type="domain" description="Nudix hydrolase" evidence="5">
    <location>
        <begin position="17"/>
        <end position="155"/>
    </location>
</feature>
<comment type="cofactor">
    <cofactor evidence="1">
        <name>Mg(2+)</name>
        <dbReference type="ChEBI" id="CHEBI:18420"/>
    </cofactor>
</comment>
<dbReference type="RefSeq" id="WP_068124168.1">
    <property type="nucleotide sequence ID" value="NZ_CCXJ01000692.1"/>
</dbReference>
<keyword evidence="7" id="KW-1185">Reference proteome</keyword>
<dbReference type="Proteomes" id="UP001240447">
    <property type="component" value="Unassembled WGS sequence"/>
</dbReference>
<dbReference type="PANTHER" id="PTHR43046:SF2">
    <property type="entry name" value="8-OXO-DGTP DIPHOSPHATASE-RELATED"/>
    <property type="match status" value="1"/>
</dbReference>
<dbReference type="InterPro" id="IPR020476">
    <property type="entry name" value="Nudix_hydrolase"/>
</dbReference>
<proteinExistence type="inferred from homology"/>
<dbReference type="Gene3D" id="3.90.79.10">
    <property type="entry name" value="Nucleoside Triphosphate Pyrophosphohydrolase"/>
    <property type="match status" value="1"/>
</dbReference>
<organism evidence="6 7">
    <name type="scientific">Nocardioides massiliensis</name>
    <dbReference type="NCBI Taxonomy" id="1325935"/>
    <lineage>
        <taxon>Bacteria</taxon>
        <taxon>Bacillati</taxon>
        <taxon>Actinomycetota</taxon>
        <taxon>Actinomycetes</taxon>
        <taxon>Propionibacteriales</taxon>
        <taxon>Nocardioidaceae</taxon>
        <taxon>Nocardioides</taxon>
    </lineage>
</organism>
<dbReference type="InterPro" id="IPR020084">
    <property type="entry name" value="NUDIX_hydrolase_CS"/>
</dbReference>
<comment type="similarity">
    <text evidence="2 4">Belongs to the Nudix hydrolase family.</text>
</comment>